<dbReference type="PRINTS" id="PR01549">
    <property type="entry name" value="AUTOINDCRSYN"/>
</dbReference>
<keyword evidence="1" id="KW-0012">Acyltransferase</keyword>
<dbReference type="PROSITE" id="PS51187">
    <property type="entry name" value="AUTOINDUCER_SYNTH_2"/>
    <property type="match status" value="1"/>
</dbReference>
<accession>A0A5E6M938</accession>
<dbReference type="RefSeq" id="WP_178086904.1">
    <property type="nucleotide sequence ID" value="NZ_CABFVA020000027.1"/>
</dbReference>
<dbReference type="AlphaFoldDB" id="A0A5E6M938"/>
<proteinExistence type="predicted"/>
<keyword evidence="1" id="KW-0808">Transferase</keyword>
<sequence>MPYQPIHLHEQEFCLRTITSEKEKELAYRFRYRVFCRALRWISPSAPGIDRDHYDDAATLLGVFEDSGELRAMVRILPPTGTFMLESDFAPLLAPEHSVRKAPDTIELTRFAVDPEAVQTRGLSQKLSLLLYKGLYQWCHCNAVRYAYLAVEKYFFRAIQLAGFPCRRIGPLVPLPPANVESLAAIFDMEVFASQAHAKRPQLAAWLSAGQPQHAPCSIASATA</sequence>
<protein>
    <submittedName>
        <fullName evidence="1">Acyl homoserine lactone synthase</fullName>
        <ecNumber evidence="1">2.3.1.184</ecNumber>
    </submittedName>
</protein>
<gene>
    <name evidence="1" type="primary">lasI</name>
    <name evidence="1" type="synonym">luxI</name>
    <name evidence="1" type="ORF">MAMT_00764</name>
</gene>
<dbReference type="InterPro" id="IPR016181">
    <property type="entry name" value="Acyl_CoA_acyltransferase"/>
</dbReference>
<reference evidence="1 2" key="1">
    <citation type="submission" date="2019-09" db="EMBL/GenBank/DDBJ databases">
        <authorList>
            <person name="Cremers G."/>
        </authorList>
    </citation>
    <scope>NUCLEOTIDE SEQUENCE [LARGE SCALE GENOMIC DNA]</scope>
    <source>
        <strain evidence="1">4A</strain>
    </source>
</reference>
<evidence type="ECO:0000313" key="1">
    <source>
        <dbReference type="EMBL" id="VVM05726.1"/>
    </source>
</evidence>
<dbReference type="EC" id="2.3.1.184" evidence="1"/>
<dbReference type="Gene3D" id="3.40.630.30">
    <property type="match status" value="1"/>
</dbReference>
<dbReference type="GO" id="GO:0061579">
    <property type="term" value="F:N-acyl homoserine lactone synthase activity"/>
    <property type="evidence" value="ECO:0007669"/>
    <property type="project" value="UniProtKB-EC"/>
</dbReference>
<dbReference type="SUPFAM" id="SSF55729">
    <property type="entry name" value="Acyl-CoA N-acyltransferases (Nat)"/>
    <property type="match status" value="1"/>
</dbReference>
<evidence type="ECO:0000313" key="2">
    <source>
        <dbReference type="Proteomes" id="UP000334923"/>
    </source>
</evidence>
<dbReference type="Proteomes" id="UP000334923">
    <property type="component" value="Unassembled WGS sequence"/>
</dbReference>
<dbReference type="InterPro" id="IPR001690">
    <property type="entry name" value="Autoind_synthase"/>
</dbReference>
<dbReference type="EMBL" id="CABFVA020000027">
    <property type="protein sequence ID" value="VVM05726.1"/>
    <property type="molecule type" value="Genomic_DNA"/>
</dbReference>
<name>A0A5E6M938_9BACT</name>
<organism evidence="1 2">
    <name type="scientific">Methylacidimicrobium tartarophylax</name>
    <dbReference type="NCBI Taxonomy" id="1041768"/>
    <lineage>
        <taxon>Bacteria</taxon>
        <taxon>Pseudomonadati</taxon>
        <taxon>Verrucomicrobiota</taxon>
        <taxon>Methylacidimicrobium</taxon>
    </lineage>
</organism>
<keyword evidence="2" id="KW-1185">Reference proteome</keyword>
<dbReference type="Pfam" id="PF00765">
    <property type="entry name" value="Autoind_synth"/>
    <property type="match status" value="1"/>
</dbReference>